<evidence type="ECO:0000313" key="4">
    <source>
        <dbReference type="EMBL" id="SVD10605.1"/>
    </source>
</evidence>
<dbReference type="Pfam" id="PF00466">
    <property type="entry name" value="Ribosomal_L10"/>
    <property type="match status" value="1"/>
</dbReference>
<dbReference type="GO" id="GO:1990904">
    <property type="term" value="C:ribonucleoprotein complex"/>
    <property type="evidence" value="ECO:0007669"/>
    <property type="project" value="UniProtKB-KW"/>
</dbReference>
<dbReference type="SUPFAM" id="SSF160369">
    <property type="entry name" value="Ribosomal protein L10-like"/>
    <property type="match status" value="1"/>
</dbReference>
<evidence type="ECO:0000256" key="1">
    <source>
        <dbReference type="ARBA" id="ARBA00008889"/>
    </source>
</evidence>
<evidence type="ECO:0000256" key="2">
    <source>
        <dbReference type="ARBA" id="ARBA00022980"/>
    </source>
</evidence>
<comment type="similarity">
    <text evidence="1">Belongs to the universal ribosomal protein uL10 family.</text>
</comment>
<keyword evidence="3" id="KW-0687">Ribonucleoprotein</keyword>
<sequence length="98" mass="11043">MSRELNDIITKDIETRFAGMDGCVVFDYQGLSAGDTFELRRRLRQDGVLMNVVQNRLSKRVFSEREDIPGEFTDLFRGPTALLTSEEGALRASKSIAN</sequence>
<proteinExistence type="inferred from homology"/>
<dbReference type="EMBL" id="UINC01129895">
    <property type="protein sequence ID" value="SVD10605.1"/>
    <property type="molecule type" value="Genomic_DNA"/>
</dbReference>
<dbReference type="InterPro" id="IPR043141">
    <property type="entry name" value="Ribosomal_uL10-like_sf"/>
</dbReference>
<evidence type="ECO:0000256" key="3">
    <source>
        <dbReference type="ARBA" id="ARBA00023274"/>
    </source>
</evidence>
<keyword evidence="2" id="KW-0689">Ribosomal protein</keyword>
<dbReference type="GO" id="GO:0005840">
    <property type="term" value="C:ribosome"/>
    <property type="evidence" value="ECO:0007669"/>
    <property type="project" value="UniProtKB-KW"/>
</dbReference>
<dbReference type="Gene3D" id="3.30.70.1730">
    <property type="match status" value="1"/>
</dbReference>
<feature type="non-terminal residue" evidence="4">
    <location>
        <position position="98"/>
    </location>
</feature>
<organism evidence="4">
    <name type="scientific">marine metagenome</name>
    <dbReference type="NCBI Taxonomy" id="408172"/>
    <lineage>
        <taxon>unclassified sequences</taxon>
        <taxon>metagenomes</taxon>
        <taxon>ecological metagenomes</taxon>
    </lineage>
</organism>
<name>A0A382SMB3_9ZZZZ</name>
<accession>A0A382SMB3</accession>
<evidence type="ECO:0008006" key="5">
    <source>
        <dbReference type="Google" id="ProtNLM"/>
    </source>
</evidence>
<dbReference type="InterPro" id="IPR001790">
    <property type="entry name" value="Ribosomal_uL10"/>
</dbReference>
<protein>
    <recommendedName>
        <fullName evidence="5">50S ribosomal protein L10</fullName>
    </recommendedName>
</protein>
<dbReference type="AlphaFoldDB" id="A0A382SMB3"/>
<reference evidence="4" key="1">
    <citation type="submission" date="2018-05" db="EMBL/GenBank/DDBJ databases">
        <authorList>
            <person name="Lanie J.A."/>
            <person name="Ng W.-L."/>
            <person name="Kazmierczak K.M."/>
            <person name="Andrzejewski T.M."/>
            <person name="Davidsen T.M."/>
            <person name="Wayne K.J."/>
            <person name="Tettelin H."/>
            <person name="Glass J.I."/>
            <person name="Rusch D."/>
            <person name="Podicherti R."/>
            <person name="Tsui H.-C.T."/>
            <person name="Winkler M.E."/>
        </authorList>
    </citation>
    <scope>NUCLEOTIDE SEQUENCE</scope>
</reference>
<dbReference type="InterPro" id="IPR047865">
    <property type="entry name" value="Ribosomal_uL10_bac_type"/>
</dbReference>
<dbReference type="PANTHER" id="PTHR11560">
    <property type="entry name" value="39S RIBOSOMAL PROTEIN L10, MITOCHONDRIAL"/>
    <property type="match status" value="1"/>
</dbReference>
<gene>
    <name evidence="4" type="ORF">METZ01_LOCUS363459</name>
</gene>